<keyword evidence="2" id="KW-0732">Signal</keyword>
<dbReference type="Proteomes" id="UP000023152">
    <property type="component" value="Unassembled WGS sequence"/>
</dbReference>
<proteinExistence type="predicted"/>
<organism evidence="3 4">
    <name type="scientific">Reticulomyxa filosa</name>
    <dbReference type="NCBI Taxonomy" id="46433"/>
    <lineage>
        <taxon>Eukaryota</taxon>
        <taxon>Sar</taxon>
        <taxon>Rhizaria</taxon>
        <taxon>Retaria</taxon>
        <taxon>Foraminifera</taxon>
        <taxon>Monothalamids</taxon>
        <taxon>Reticulomyxidae</taxon>
        <taxon>Reticulomyxa</taxon>
    </lineage>
</organism>
<reference evidence="3 4" key="1">
    <citation type="journal article" date="2013" name="Curr. Biol.">
        <title>The Genome of the Foraminiferan Reticulomyxa filosa.</title>
        <authorList>
            <person name="Glockner G."/>
            <person name="Hulsmann N."/>
            <person name="Schleicher M."/>
            <person name="Noegel A.A."/>
            <person name="Eichinger L."/>
            <person name="Gallinger C."/>
            <person name="Pawlowski J."/>
            <person name="Sierra R."/>
            <person name="Euteneuer U."/>
            <person name="Pillet L."/>
            <person name="Moustafa A."/>
            <person name="Platzer M."/>
            <person name="Groth M."/>
            <person name="Szafranski K."/>
            <person name="Schliwa M."/>
        </authorList>
    </citation>
    <scope>NUCLEOTIDE SEQUENCE [LARGE SCALE GENOMIC DNA]</scope>
</reference>
<accession>X6LLE1</accession>
<keyword evidence="4" id="KW-1185">Reference proteome</keyword>
<comment type="caution">
    <text evidence="3">The sequence shown here is derived from an EMBL/GenBank/DDBJ whole genome shotgun (WGS) entry which is preliminary data.</text>
</comment>
<protein>
    <submittedName>
        <fullName evidence="3">Uncharacterized protein</fullName>
    </submittedName>
</protein>
<feature type="compositionally biased region" description="Basic and acidic residues" evidence="1">
    <location>
        <begin position="161"/>
        <end position="171"/>
    </location>
</feature>
<feature type="signal peptide" evidence="2">
    <location>
        <begin position="1"/>
        <end position="18"/>
    </location>
</feature>
<feature type="compositionally biased region" description="Acidic residues" evidence="1">
    <location>
        <begin position="147"/>
        <end position="160"/>
    </location>
</feature>
<evidence type="ECO:0000313" key="4">
    <source>
        <dbReference type="Proteomes" id="UP000023152"/>
    </source>
</evidence>
<evidence type="ECO:0000256" key="1">
    <source>
        <dbReference type="SAM" id="MobiDB-lite"/>
    </source>
</evidence>
<dbReference type="EMBL" id="ASPP01037062">
    <property type="protein sequence ID" value="ETO01942.1"/>
    <property type="molecule type" value="Genomic_DNA"/>
</dbReference>
<evidence type="ECO:0000313" key="3">
    <source>
        <dbReference type="EMBL" id="ETO01942.1"/>
    </source>
</evidence>
<evidence type="ECO:0000256" key="2">
    <source>
        <dbReference type="SAM" id="SignalP"/>
    </source>
</evidence>
<name>X6LLE1_RETFI</name>
<dbReference type="AlphaFoldDB" id="X6LLE1"/>
<feature type="chain" id="PRO_5004975433" evidence="2">
    <location>
        <begin position="19"/>
        <end position="372"/>
    </location>
</feature>
<feature type="region of interest" description="Disordered" evidence="1">
    <location>
        <begin position="143"/>
        <end position="171"/>
    </location>
</feature>
<gene>
    <name evidence="3" type="ORF">RFI_35498</name>
</gene>
<sequence length="372" mass="43484">MFLLYLGISLCAFKKAIARRILQVILENFVAKVFARMASIRLVGWQTSSSLHFHRRKVIQLLSYPGFYKLTRRYLDFFISEVKSQQQKMALDGYFWSKEDIVCVCSIVLRRHRWIGRLWNEVFDMIICVPTLTWEYATDKEKGKIENEEDSGPSDNEEKEIDGHEPSEKKLDEITEMDEQTVNNENIESAFTFTDTQTYEEFFEEKRASQKACALETGLVYCFKSFQLFVNFVNDTLLHMFQLVKDDNITLSTCKFVCANGNEDKVANLVKLSKQEMELKLLDKYKQFDTIVNLFKRVISRYFIMKDIPKDLTLCYIFFEKANVCVISKNASTCHDAFESKVFSKIWNEVKQSCQGNLKVIMEQCAVQAKEK</sequence>